<keyword evidence="2" id="KW-1185">Reference proteome</keyword>
<sequence length="195" mass="22439">MCRENVQVQDREEKKKTAAINIRSDTCQKCDHLNNSIAAEENAETKVRLETEKRIHLQKAEVFYAKLREYTNLAREDESVDVLRFDYQQNLPLPHIPSGDAFYKRQLWGYNVCIHSAKKKEATFYIYDYYVYAKKGCNEVKDDVNERNIESNAQNNALPATVTQSLASVNEPSTSKTSNGFNILSNDIHPLPKMT</sequence>
<protein>
    <submittedName>
        <fullName evidence="1">Uncharacterized protein</fullName>
    </submittedName>
</protein>
<accession>A0A9P0CI92</accession>
<name>A0A9P0CI92_9CUCU</name>
<evidence type="ECO:0000313" key="1">
    <source>
        <dbReference type="EMBL" id="CAH1099870.1"/>
    </source>
</evidence>
<dbReference type="EMBL" id="OV651813">
    <property type="protein sequence ID" value="CAH1099870.1"/>
    <property type="molecule type" value="Genomic_DNA"/>
</dbReference>
<dbReference type="OrthoDB" id="6781428at2759"/>
<organism evidence="1 2">
    <name type="scientific">Psylliodes chrysocephalus</name>
    <dbReference type="NCBI Taxonomy" id="3402493"/>
    <lineage>
        <taxon>Eukaryota</taxon>
        <taxon>Metazoa</taxon>
        <taxon>Ecdysozoa</taxon>
        <taxon>Arthropoda</taxon>
        <taxon>Hexapoda</taxon>
        <taxon>Insecta</taxon>
        <taxon>Pterygota</taxon>
        <taxon>Neoptera</taxon>
        <taxon>Endopterygota</taxon>
        <taxon>Coleoptera</taxon>
        <taxon>Polyphaga</taxon>
        <taxon>Cucujiformia</taxon>
        <taxon>Chrysomeloidea</taxon>
        <taxon>Chrysomelidae</taxon>
        <taxon>Galerucinae</taxon>
        <taxon>Alticini</taxon>
        <taxon>Psylliodes</taxon>
    </lineage>
</organism>
<dbReference type="AlphaFoldDB" id="A0A9P0CI92"/>
<evidence type="ECO:0000313" key="2">
    <source>
        <dbReference type="Proteomes" id="UP001153636"/>
    </source>
</evidence>
<gene>
    <name evidence="1" type="ORF">PSYICH_LOCUS802</name>
</gene>
<reference evidence="1" key="1">
    <citation type="submission" date="2022-01" db="EMBL/GenBank/DDBJ databases">
        <authorList>
            <person name="King R."/>
        </authorList>
    </citation>
    <scope>NUCLEOTIDE SEQUENCE</scope>
</reference>
<proteinExistence type="predicted"/>
<dbReference type="Proteomes" id="UP001153636">
    <property type="component" value="Chromosome 1"/>
</dbReference>